<dbReference type="CDD" id="cd17320">
    <property type="entry name" value="MFS_MdfA_MDR_like"/>
    <property type="match status" value="1"/>
</dbReference>
<dbReference type="Proteomes" id="UP000315677">
    <property type="component" value="Unassembled WGS sequence"/>
</dbReference>
<keyword evidence="5 8" id="KW-0812">Transmembrane</keyword>
<feature type="domain" description="Major facilitator superfamily (MFS) profile" evidence="9">
    <location>
        <begin position="17"/>
        <end position="403"/>
    </location>
</feature>
<dbReference type="RefSeq" id="WP_142050502.1">
    <property type="nucleotide sequence ID" value="NZ_VFPA01000001.1"/>
</dbReference>
<evidence type="ECO:0000256" key="8">
    <source>
        <dbReference type="SAM" id="Phobius"/>
    </source>
</evidence>
<dbReference type="Gene3D" id="1.20.1720.10">
    <property type="entry name" value="Multidrug resistance protein D"/>
    <property type="match status" value="1"/>
</dbReference>
<dbReference type="OrthoDB" id="9814303at2"/>
<comment type="similarity">
    <text evidence="2">Belongs to the major facilitator superfamily. Bcr/CmlA family.</text>
</comment>
<dbReference type="GO" id="GO:1990961">
    <property type="term" value="P:xenobiotic detoxification by transmembrane export across the plasma membrane"/>
    <property type="evidence" value="ECO:0007669"/>
    <property type="project" value="InterPro"/>
</dbReference>
<evidence type="ECO:0000256" key="4">
    <source>
        <dbReference type="ARBA" id="ARBA00022475"/>
    </source>
</evidence>
<feature type="transmembrane region" description="Helical" evidence="8">
    <location>
        <begin position="256"/>
        <end position="275"/>
    </location>
</feature>
<keyword evidence="11" id="KW-1185">Reference proteome</keyword>
<organism evidence="10 11">
    <name type="scientific">Pseudonocardia kunmingensis</name>
    <dbReference type="NCBI Taxonomy" id="630975"/>
    <lineage>
        <taxon>Bacteria</taxon>
        <taxon>Bacillati</taxon>
        <taxon>Actinomycetota</taxon>
        <taxon>Actinomycetes</taxon>
        <taxon>Pseudonocardiales</taxon>
        <taxon>Pseudonocardiaceae</taxon>
        <taxon>Pseudonocardia</taxon>
    </lineage>
</organism>
<evidence type="ECO:0000256" key="5">
    <source>
        <dbReference type="ARBA" id="ARBA00022692"/>
    </source>
</evidence>
<accession>A0A543E0L6</accession>
<feature type="transmembrane region" description="Helical" evidence="8">
    <location>
        <begin position="377"/>
        <end position="398"/>
    </location>
</feature>
<feature type="transmembrane region" description="Helical" evidence="8">
    <location>
        <begin position="16"/>
        <end position="32"/>
    </location>
</feature>
<feature type="transmembrane region" description="Helical" evidence="8">
    <location>
        <begin position="171"/>
        <end position="191"/>
    </location>
</feature>
<evidence type="ECO:0000256" key="1">
    <source>
        <dbReference type="ARBA" id="ARBA00004651"/>
    </source>
</evidence>
<dbReference type="GO" id="GO:0042910">
    <property type="term" value="F:xenobiotic transmembrane transporter activity"/>
    <property type="evidence" value="ECO:0007669"/>
    <property type="project" value="InterPro"/>
</dbReference>
<evidence type="ECO:0000256" key="7">
    <source>
        <dbReference type="ARBA" id="ARBA00023136"/>
    </source>
</evidence>
<keyword evidence="7 8" id="KW-0472">Membrane</keyword>
<feature type="transmembrane region" description="Helical" evidence="8">
    <location>
        <begin position="347"/>
        <end position="365"/>
    </location>
</feature>
<reference evidence="10 11" key="1">
    <citation type="submission" date="2019-06" db="EMBL/GenBank/DDBJ databases">
        <title>Sequencing the genomes of 1000 actinobacteria strains.</title>
        <authorList>
            <person name="Klenk H.-P."/>
        </authorList>
    </citation>
    <scope>NUCLEOTIDE SEQUENCE [LARGE SCALE GENOMIC DNA]</scope>
    <source>
        <strain evidence="10 11">DSM 45301</strain>
    </source>
</reference>
<dbReference type="InterPro" id="IPR011701">
    <property type="entry name" value="MFS"/>
</dbReference>
<dbReference type="SUPFAM" id="SSF103473">
    <property type="entry name" value="MFS general substrate transporter"/>
    <property type="match status" value="1"/>
</dbReference>
<evidence type="ECO:0000259" key="9">
    <source>
        <dbReference type="PROSITE" id="PS50850"/>
    </source>
</evidence>
<feature type="transmembrane region" description="Helical" evidence="8">
    <location>
        <begin position="52"/>
        <end position="71"/>
    </location>
</feature>
<evidence type="ECO:0000256" key="2">
    <source>
        <dbReference type="ARBA" id="ARBA00006236"/>
    </source>
</evidence>
<sequence length="408" mass="40380">MEPAHPDTTRTREPRGLIPVLAAVTAVAPLATDMYVPGFPRIASDLGTSGAAVQLSLTGFLVGLAVGQIVLGPLSDRVGRRPVLLGGAIAFTLLSLACAAAPSIVVLDAARVLQGIAGAAGLVVARAVVTDRFAGVAAARRFSTLSVIVFVAPVVAPLAGALVLALGSWRAVFGVLAAFGALLVAGVWAWVPESLPATDRSRGGLRKTVAAMAGLLRDRLLVGHLLALAFGGAALFGYIAGSAFVFQGVYGMSPTAYGLVFASNAVGMLLAGAAFGRLAGSRPVPVLLASGAAVALASATVLVALLLAGLDTPGGTWACLFGTTAGLGMMLPAAVTTVQERGRSAPGATSGILGGAQFVLGAAAAPLPGLLGVTTAFPTAAVVLGALLLAVAALAGLARPWARTAHRG</sequence>
<keyword evidence="4" id="KW-1003">Cell membrane</keyword>
<feature type="transmembrane region" description="Helical" evidence="8">
    <location>
        <begin position="83"/>
        <end position="106"/>
    </location>
</feature>
<dbReference type="Pfam" id="PF07690">
    <property type="entry name" value="MFS_1"/>
    <property type="match status" value="1"/>
</dbReference>
<dbReference type="InterPro" id="IPR020846">
    <property type="entry name" value="MFS_dom"/>
</dbReference>
<feature type="transmembrane region" description="Helical" evidence="8">
    <location>
        <begin position="112"/>
        <end position="130"/>
    </location>
</feature>
<proteinExistence type="inferred from homology"/>
<gene>
    <name evidence="10" type="ORF">FB558_1925</name>
</gene>
<evidence type="ECO:0000256" key="3">
    <source>
        <dbReference type="ARBA" id="ARBA00022448"/>
    </source>
</evidence>
<feature type="transmembrane region" description="Helical" evidence="8">
    <location>
        <begin position="314"/>
        <end position="335"/>
    </location>
</feature>
<evidence type="ECO:0000313" key="10">
    <source>
        <dbReference type="EMBL" id="TQM15143.1"/>
    </source>
</evidence>
<dbReference type="PANTHER" id="PTHR23502:SF132">
    <property type="entry name" value="POLYAMINE TRANSPORTER 2-RELATED"/>
    <property type="match status" value="1"/>
</dbReference>
<feature type="transmembrane region" description="Helical" evidence="8">
    <location>
        <begin position="225"/>
        <end position="250"/>
    </location>
</feature>
<dbReference type="InterPro" id="IPR036259">
    <property type="entry name" value="MFS_trans_sf"/>
</dbReference>
<keyword evidence="6 8" id="KW-1133">Transmembrane helix</keyword>
<dbReference type="PROSITE" id="PS50850">
    <property type="entry name" value="MFS"/>
    <property type="match status" value="1"/>
</dbReference>
<dbReference type="EMBL" id="VFPA01000001">
    <property type="protein sequence ID" value="TQM15143.1"/>
    <property type="molecule type" value="Genomic_DNA"/>
</dbReference>
<evidence type="ECO:0000313" key="11">
    <source>
        <dbReference type="Proteomes" id="UP000315677"/>
    </source>
</evidence>
<feature type="transmembrane region" description="Helical" evidence="8">
    <location>
        <begin position="287"/>
        <end position="308"/>
    </location>
</feature>
<keyword evidence="3" id="KW-0813">Transport</keyword>
<dbReference type="GO" id="GO:0005886">
    <property type="term" value="C:plasma membrane"/>
    <property type="evidence" value="ECO:0007669"/>
    <property type="project" value="UniProtKB-SubCell"/>
</dbReference>
<dbReference type="InterPro" id="IPR005829">
    <property type="entry name" value="Sugar_transporter_CS"/>
</dbReference>
<protein>
    <submittedName>
        <fullName evidence="10">DHA1 family bicyclomycin/chloramphenicol resistance-like MFS transporter</fullName>
    </submittedName>
</protein>
<evidence type="ECO:0000256" key="6">
    <source>
        <dbReference type="ARBA" id="ARBA00022989"/>
    </source>
</evidence>
<dbReference type="AlphaFoldDB" id="A0A543E0L6"/>
<dbReference type="PANTHER" id="PTHR23502">
    <property type="entry name" value="MAJOR FACILITATOR SUPERFAMILY"/>
    <property type="match status" value="1"/>
</dbReference>
<dbReference type="InterPro" id="IPR004812">
    <property type="entry name" value="Efflux_drug-R_Bcr/CmlA"/>
</dbReference>
<dbReference type="NCBIfam" id="TIGR00710">
    <property type="entry name" value="efflux_Bcr_CflA"/>
    <property type="match status" value="1"/>
</dbReference>
<dbReference type="PROSITE" id="PS00216">
    <property type="entry name" value="SUGAR_TRANSPORT_1"/>
    <property type="match status" value="1"/>
</dbReference>
<name>A0A543E0L6_9PSEU</name>
<feature type="transmembrane region" description="Helical" evidence="8">
    <location>
        <begin position="142"/>
        <end position="165"/>
    </location>
</feature>
<comment type="subcellular location">
    <subcellularLocation>
        <location evidence="1">Cell membrane</location>
        <topology evidence="1">Multi-pass membrane protein</topology>
    </subcellularLocation>
</comment>
<comment type="caution">
    <text evidence="10">The sequence shown here is derived from an EMBL/GenBank/DDBJ whole genome shotgun (WGS) entry which is preliminary data.</text>
</comment>